<evidence type="ECO:0000313" key="3">
    <source>
        <dbReference type="Proteomes" id="UP000683925"/>
    </source>
</evidence>
<feature type="chain" id="PRO_5035906202" evidence="1">
    <location>
        <begin position="21"/>
        <end position="64"/>
    </location>
</feature>
<proteinExistence type="predicted"/>
<feature type="signal peptide" evidence="1">
    <location>
        <begin position="1"/>
        <end position="20"/>
    </location>
</feature>
<dbReference type="Proteomes" id="UP000683925">
    <property type="component" value="Unassembled WGS sequence"/>
</dbReference>
<gene>
    <name evidence="2" type="ORF">POCTA_138.1.T0590034</name>
</gene>
<accession>A0A8S1V4X5</accession>
<keyword evidence="1" id="KW-0732">Signal</keyword>
<dbReference type="EMBL" id="CAJJDP010000058">
    <property type="protein sequence ID" value="CAD8171804.1"/>
    <property type="molecule type" value="Genomic_DNA"/>
</dbReference>
<reference evidence="2" key="1">
    <citation type="submission" date="2021-01" db="EMBL/GenBank/DDBJ databases">
        <authorList>
            <consortium name="Genoscope - CEA"/>
            <person name="William W."/>
        </authorList>
    </citation>
    <scope>NUCLEOTIDE SEQUENCE</scope>
</reference>
<dbReference type="AlphaFoldDB" id="A0A8S1V4X5"/>
<evidence type="ECO:0000256" key="1">
    <source>
        <dbReference type="SAM" id="SignalP"/>
    </source>
</evidence>
<evidence type="ECO:0000313" key="2">
    <source>
        <dbReference type="EMBL" id="CAD8171804.1"/>
    </source>
</evidence>
<organism evidence="2 3">
    <name type="scientific">Paramecium octaurelia</name>
    <dbReference type="NCBI Taxonomy" id="43137"/>
    <lineage>
        <taxon>Eukaryota</taxon>
        <taxon>Sar</taxon>
        <taxon>Alveolata</taxon>
        <taxon>Ciliophora</taxon>
        <taxon>Intramacronucleata</taxon>
        <taxon>Oligohymenophorea</taxon>
        <taxon>Peniculida</taxon>
        <taxon>Parameciidae</taxon>
        <taxon>Paramecium</taxon>
    </lineage>
</organism>
<comment type="caution">
    <text evidence="2">The sequence shown here is derived from an EMBL/GenBank/DDBJ whole genome shotgun (WGS) entry which is preliminary data.</text>
</comment>
<keyword evidence="3" id="KW-1185">Reference proteome</keyword>
<name>A0A8S1V4X5_PAROT</name>
<sequence length="64" mass="7606">MFTKVIILIFLNGFFPYSSIIQKHNCLVLYVHPKKVLQPSLVQMIRNQTEKSKKIFDERILENI</sequence>
<protein>
    <submittedName>
        <fullName evidence="2">Uncharacterized protein</fullName>
    </submittedName>
</protein>